<gene>
    <name evidence="1" type="ORF">WICPIJ_004801</name>
</gene>
<dbReference type="OrthoDB" id="10549017at2759"/>
<name>A0A9P8TMK0_WICPI</name>
<reference evidence="1" key="1">
    <citation type="journal article" date="2021" name="Open Biol.">
        <title>Shared evolutionary footprints suggest mitochondrial oxidative damage underlies multiple complex I losses in fungi.</title>
        <authorList>
            <person name="Schikora-Tamarit M.A."/>
            <person name="Marcet-Houben M."/>
            <person name="Nosek J."/>
            <person name="Gabaldon T."/>
        </authorList>
    </citation>
    <scope>NUCLEOTIDE SEQUENCE</scope>
    <source>
        <strain evidence="1">CBS2887</strain>
    </source>
</reference>
<evidence type="ECO:0000313" key="2">
    <source>
        <dbReference type="Proteomes" id="UP000774326"/>
    </source>
</evidence>
<evidence type="ECO:0000313" key="1">
    <source>
        <dbReference type="EMBL" id="KAH3684244.1"/>
    </source>
</evidence>
<dbReference type="Proteomes" id="UP000774326">
    <property type="component" value="Unassembled WGS sequence"/>
</dbReference>
<keyword evidence="2" id="KW-1185">Reference proteome</keyword>
<accession>A0A9P8TMK0</accession>
<comment type="caution">
    <text evidence="1">The sequence shown here is derived from an EMBL/GenBank/DDBJ whole genome shotgun (WGS) entry which is preliminary data.</text>
</comment>
<organism evidence="1 2">
    <name type="scientific">Wickerhamomyces pijperi</name>
    <name type="common">Yeast</name>
    <name type="synonym">Pichia pijperi</name>
    <dbReference type="NCBI Taxonomy" id="599730"/>
    <lineage>
        <taxon>Eukaryota</taxon>
        <taxon>Fungi</taxon>
        <taxon>Dikarya</taxon>
        <taxon>Ascomycota</taxon>
        <taxon>Saccharomycotina</taxon>
        <taxon>Saccharomycetes</taxon>
        <taxon>Phaffomycetales</taxon>
        <taxon>Wickerhamomycetaceae</taxon>
        <taxon>Wickerhamomyces</taxon>
    </lineage>
</organism>
<dbReference type="EMBL" id="JAEUBG010002653">
    <property type="protein sequence ID" value="KAH3684244.1"/>
    <property type="molecule type" value="Genomic_DNA"/>
</dbReference>
<protein>
    <submittedName>
        <fullName evidence="1">Uncharacterized protein</fullName>
    </submittedName>
</protein>
<sequence length="415" mass="48890">MSIYFRKSIYDFKNLFRSSKKPEKTLLPLSPPRRQELFEIVLKLFDVTSYSFITLFTVFDHYNHYALEDRAISNRYLNHRELSLARDSIHKIITMLYRRKGEFVKVMHTTVNNKDLIRQQIELVSALLVEFERFVNDLIKISNVVDLNYLVDIYKMDVYYLKFELSPELIDIYQNLKVLNNTSISANCHKALLVCVKVQKIFKLNQPLIVKFHQNLIPLMKFITLRNSISIEFLTIHPELEFLSINDGMNLIDIHDYKIAIARSLEKVHKDLGMLVSKLLNQVESSLDIFFQLSNFYEKDLKIMGKCIILAQTDNEKTENLLKLVSYFIKALKFLYKLSNEYLVNFKEFRATKLTHKEIVIIMKVIYLNCLNSRKLLNDVSADSYQEINYLNRFSNSIDSISIASLRLTELVKKM</sequence>
<dbReference type="AlphaFoldDB" id="A0A9P8TMK0"/>
<reference evidence="1" key="2">
    <citation type="submission" date="2021-01" db="EMBL/GenBank/DDBJ databases">
        <authorList>
            <person name="Schikora-Tamarit M.A."/>
        </authorList>
    </citation>
    <scope>NUCLEOTIDE SEQUENCE</scope>
    <source>
        <strain evidence="1">CBS2887</strain>
    </source>
</reference>
<proteinExistence type="predicted"/>